<dbReference type="PANTHER" id="PTHR42044">
    <property type="entry name" value="DUF676 DOMAIN-CONTAINING PROTEIN-RELATED"/>
    <property type="match status" value="1"/>
</dbReference>
<dbReference type="EMBL" id="MAVT02001081">
    <property type="protein sequence ID" value="POS72108.1"/>
    <property type="molecule type" value="Genomic_DNA"/>
</dbReference>
<dbReference type="PANTHER" id="PTHR42044:SF2">
    <property type="entry name" value="DUF676 DOMAIN-CONTAINING PROTEIN"/>
    <property type="match status" value="1"/>
</dbReference>
<feature type="transmembrane region" description="Helical" evidence="2">
    <location>
        <begin position="84"/>
        <end position="107"/>
    </location>
</feature>
<organism evidence="3 4">
    <name type="scientific">Diaporthe helianthi</name>
    <dbReference type="NCBI Taxonomy" id="158607"/>
    <lineage>
        <taxon>Eukaryota</taxon>
        <taxon>Fungi</taxon>
        <taxon>Dikarya</taxon>
        <taxon>Ascomycota</taxon>
        <taxon>Pezizomycotina</taxon>
        <taxon>Sordariomycetes</taxon>
        <taxon>Sordariomycetidae</taxon>
        <taxon>Diaporthales</taxon>
        <taxon>Diaporthaceae</taxon>
        <taxon>Diaporthe</taxon>
    </lineage>
</organism>
<reference evidence="3" key="1">
    <citation type="submission" date="2017-09" db="EMBL/GenBank/DDBJ databases">
        <title>Polyketide synthases of a Diaporthe helianthi virulent isolate.</title>
        <authorList>
            <person name="Baroncelli R."/>
        </authorList>
    </citation>
    <scope>NUCLEOTIDE SEQUENCE [LARGE SCALE GENOMIC DNA]</scope>
    <source>
        <strain evidence="3">7/96</strain>
    </source>
</reference>
<sequence>MADSVKANTVTARYRGIEFFSSKVGGTQANEYNYTDIPSKLLFWDLFYVFYYGWSLPLIIRPLRPRDGNHFDELAWGWGNAHSVLVHTVLLVMQLAFLMCIPVAFFIPPWVTAMFVGVFWAVTLLLCRTLNGSKMTYKSEPKYTAGTGREAHEHEEWLYINGICTGQHWLKSNLDRLALTFGRPIFGFHNSTYGIIFDLLECIAQRTFGYPTKDIRLGYVEVKRALCNKKNTKVVLILHSQGGIEGSAIIDWLLQELPQDLLSKLEVYTFGCAANHFNNPFRSAAAEDEAERKPLAAAVDAALSQPATIRSPSKPPAVDRHRHRHRHPQDNRNHPPPTPSTPSSPVLMPTPPASPGALAGRETGSRNPAALSGSAIGHIEHYCHATDFVALWGVLHFKAASVADPTGASVFAGRVFSRAAAAWGMEGHLLCQHYLNAMFPLEKDPRTGELVGCAETNDFMESEVTVGANRQEARGGGPGSGTNGDGGGQLPGSPGFGVLVRGEKETMTRKVKELSRLWQYRNGRSPGMKV</sequence>
<keyword evidence="2" id="KW-0812">Transmembrane</keyword>
<name>A0A2P5HPD7_DIAHE</name>
<dbReference type="OrthoDB" id="202545at2759"/>
<dbReference type="STRING" id="158607.A0A2P5HPD7"/>
<accession>A0A2P5HPD7</accession>
<comment type="caution">
    <text evidence="3">The sequence shown here is derived from an EMBL/GenBank/DDBJ whole genome shotgun (WGS) entry which is preliminary data.</text>
</comment>
<feature type="compositionally biased region" description="Pro residues" evidence="1">
    <location>
        <begin position="334"/>
        <end position="354"/>
    </location>
</feature>
<evidence type="ECO:0000313" key="4">
    <source>
        <dbReference type="Proteomes" id="UP000094444"/>
    </source>
</evidence>
<keyword evidence="2" id="KW-0472">Membrane</keyword>
<feature type="region of interest" description="Disordered" evidence="1">
    <location>
        <begin position="469"/>
        <end position="502"/>
    </location>
</feature>
<feature type="compositionally biased region" description="Gly residues" evidence="1">
    <location>
        <begin position="474"/>
        <end position="490"/>
    </location>
</feature>
<keyword evidence="4" id="KW-1185">Reference proteome</keyword>
<dbReference type="Proteomes" id="UP000094444">
    <property type="component" value="Unassembled WGS sequence"/>
</dbReference>
<feature type="transmembrane region" description="Helical" evidence="2">
    <location>
        <begin position="41"/>
        <end position="63"/>
    </location>
</feature>
<evidence type="ECO:0000256" key="1">
    <source>
        <dbReference type="SAM" id="MobiDB-lite"/>
    </source>
</evidence>
<dbReference type="InParanoid" id="A0A2P5HPD7"/>
<proteinExistence type="predicted"/>
<feature type="transmembrane region" description="Helical" evidence="2">
    <location>
        <begin position="113"/>
        <end position="130"/>
    </location>
</feature>
<feature type="region of interest" description="Disordered" evidence="1">
    <location>
        <begin position="302"/>
        <end position="369"/>
    </location>
</feature>
<evidence type="ECO:0000313" key="3">
    <source>
        <dbReference type="EMBL" id="POS72108.1"/>
    </source>
</evidence>
<evidence type="ECO:0008006" key="5">
    <source>
        <dbReference type="Google" id="ProtNLM"/>
    </source>
</evidence>
<protein>
    <recommendedName>
        <fullName evidence="5">DUF676 domain-containing protein</fullName>
    </recommendedName>
</protein>
<keyword evidence="2" id="KW-1133">Transmembrane helix</keyword>
<evidence type="ECO:0000256" key="2">
    <source>
        <dbReference type="SAM" id="Phobius"/>
    </source>
</evidence>
<gene>
    <name evidence="3" type="ORF">DHEL01_v209496</name>
</gene>
<dbReference type="AlphaFoldDB" id="A0A2P5HPD7"/>